<geneLocation type="plasmid" evidence="3 4">
    <name>p1</name>
</geneLocation>
<name>A0AA46SL87_CYTFI</name>
<feature type="transmembrane region" description="Helical" evidence="1">
    <location>
        <begin position="88"/>
        <end position="106"/>
    </location>
</feature>
<keyword evidence="2" id="KW-0732">Signal</keyword>
<dbReference type="Gene3D" id="2.130.10.10">
    <property type="entry name" value="YVTN repeat-like/Quinoprotein amine dehydrogenase"/>
    <property type="match status" value="1"/>
</dbReference>
<protein>
    <submittedName>
        <fullName evidence="3">Glycosyl hydrolase</fullName>
    </submittedName>
</protein>
<proteinExistence type="predicted"/>
<dbReference type="Proteomes" id="UP001163104">
    <property type="component" value="Plasmid p1"/>
</dbReference>
<feature type="transmembrane region" description="Helical" evidence="1">
    <location>
        <begin position="43"/>
        <end position="61"/>
    </location>
</feature>
<dbReference type="InterPro" id="IPR054817">
    <property type="entry name" value="Glycosyl_F510_1955-like"/>
</dbReference>
<keyword evidence="1" id="KW-1133">Transmembrane helix</keyword>
<accession>A0AA46SL87</accession>
<evidence type="ECO:0000256" key="1">
    <source>
        <dbReference type="SAM" id="Phobius"/>
    </source>
</evidence>
<organism evidence="3 4">
    <name type="scientific">Cytobacillus firmus</name>
    <name type="common">Bacillus firmus</name>
    <dbReference type="NCBI Taxonomy" id="1399"/>
    <lineage>
        <taxon>Bacteria</taxon>
        <taxon>Bacillati</taxon>
        <taxon>Bacillota</taxon>
        <taxon>Bacilli</taxon>
        <taxon>Bacillales</taxon>
        <taxon>Bacillaceae</taxon>
        <taxon>Cytobacillus</taxon>
    </lineage>
</organism>
<dbReference type="AlphaFoldDB" id="A0AA46SL87"/>
<dbReference type="EMBL" id="CP107028">
    <property type="protein sequence ID" value="UYG98092.1"/>
    <property type="molecule type" value="Genomic_DNA"/>
</dbReference>
<keyword evidence="3" id="KW-0614">Plasmid</keyword>
<feature type="chain" id="PRO_5041312882" evidence="2">
    <location>
        <begin position="23"/>
        <end position="398"/>
    </location>
</feature>
<evidence type="ECO:0000256" key="2">
    <source>
        <dbReference type="SAM" id="SignalP"/>
    </source>
</evidence>
<keyword evidence="1" id="KW-0812">Transmembrane</keyword>
<sequence>MNLRLFTLTFLILTVLPLSAFAHGTEAEHQEEGLVYNKIAEGGLLISVILLLISVAGIIVISKQIKSVKVKSQKGQKKSRQLKRSSTILKWISAATLLSSIIFGFMTTRNPDAEQESTIGFQHIHGLGYTNDGKRIYIPAHDGLRVFSNGKWQIPEGEKHDYMGFSMVDDGFYSSGHPGPASNLKNPFGIVKSKDLGKSLEILDLYKEIDFHGMAVGYDSHAIYVLNPQPNSKMDDTGLYYTLDETKTWSKSQMNGLTAQPASIAVHPSDKKVIAIGTKEGTFLSTDFGNTFESILPGVPASAIHFTKENKLLVGGLEEESVLYEINLDTMEKNRISIPKISNEDAITYIAVNPQNSSEIVFTSYEKQIYITKDTGSSWTQIAKDGAAIDSKDKNETN</sequence>
<evidence type="ECO:0000313" key="3">
    <source>
        <dbReference type="EMBL" id="UYG98092.1"/>
    </source>
</evidence>
<evidence type="ECO:0000313" key="4">
    <source>
        <dbReference type="Proteomes" id="UP001163104"/>
    </source>
</evidence>
<dbReference type="SUPFAM" id="SSF110296">
    <property type="entry name" value="Oligoxyloglucan reducing end-specific cellobiohydrolase"/>
    <property type="match status" value="1"/>
</dbReference>
<dbReference type="NCBIfam" id="NF045728">
    <property type="entry name" value="glycosyl_F510_1955"/>
    <property type="match status" value="1"/>
</dbReference>
<dbReference type="RefSeq" id="WP_263600185.1">
    <property type="nucleotide sequence ID" value="NZ_CP107028.1"/>
</dbReference>
<feature type="signal peptide" evidence="2">
    <location>
        <begin position="1"/>
        <end position="22"/>
    </location>
</feature>
<dbReference type="GO" id="GO:0016787">
    <property type="term" value="F:hydrolase activity"/>
    <property type="evidence" value="ECO:0007669"/>
    <property type="project" value="UniProtKB-KW"/>
</dbReference>
<reference evidence="3" key="1">
    <citation type="submission" date="2022-10" db="EMBL/GenBank/DDBJ databases">
        <title>Mechanism of multi-heavy metal repair in Cytobacillus Firmus M7.</title>
        <authorList>
            <person name="Li X."/>
            <person name="Yu C."/>
        </authorList>
    </citation>
    <scope>NUCLEOTIDE SEQUENCE</scope>
    <source>
        <strain evidence="3">M7</strain>
        <plasmid evidence="3">p1</plasmid>
    </source>
</reference>
<keyword evidence="1" id="KW-0472">Membrane</keyword>
<gene>
    <name evidence="3" type="ORF">OD459_26790</name>
</gene>
<keyword evidence="3" id="KW-0378">Hydrolase</keyword>
<dbReference type="InterPro" id="IPR015943">
    <property type="entry name" value="WD40/YVTN_repeat-like_dom_sf"/>
</dbReference>